<dbReference type="PANTHER" id="PTHR19143:SF428">
    <property type="entry name" value="ANGIOPOIETIN-RELATED PROTEIN 1-LIKE-RELATED"/>
    <property type="match status" value="1"/>
</dbReference>
<feature type="non-terminal residue" evidence="2">
    <location>
        <position position="265"/>
    </location>
</feature>
<dbReference type="PANTHER" id="PTHR19143">
    <property type="entry name" value="FIBRINOGEN/TENASCIN/ANGIOPOEITIN"/>
    <property type="match status" value="1"/>
</dbReference>
<gene>
    <name evidence="2" type="ORF">AB205_0193360</name>
</gene>
<dbReference type="InterPro" id="IPR002181">
    <property type="entry name" value="Fibrinogen_a/b/g_C_dom"/>
</dbReference>
<sequence>MGVQGMYGSLSLLLLAGWVFYGHTLELSAILNLQNGHMLNGIKAEDILNYQTSAKSYPESCAAINHGSGLYVIEPISGKRLLVRCEFGEDGGWTVIQKNCKKTPKIWDTTWECYKKGFGDLQSDHWLGNDNIHILSTQKLHRIRFRVRSAYGTQHMANYDSFALEEEQSCYRIRLGRYSGNAGDAMTSGQPSAGHDNMRFSTRDRDNDLSATNCAYVGGGGWWYDNCRFANLNTGSGIYWQQLCKGDCQSSDILIQPVYNCPEDD</sequence>
<dbReference type="Gene3D" id="4.10.530.10">
    <property type="entry name" value="Gamma-fibrinogen Carboxyl Terminal Fragment, domain 2"/>
    <property type="match status" value="1"/>
</dbReference>
<evidence type="ECO:0000313" key="3">
    <source>
        <dbReference type="Proteomes" id="UP000228934"/>
    </source>
</evidence>
<dbReference type="SMART" id="SM00186">
    <property type="entry name" value="FBG"/>
    <property type="match status" value="1"/>
</dbReference>
<reference evidence="3" key="1">
    <citation type="journal article" date="2017" name="Nat. Commun.">
        <title>The North American bullfrog draft genome provides insight into hormonal regulation of long noncoding RNA.</title>
        <authorList>
            <person name="Hammond S.A."/>
            <person name="Warren R.L."/>
            <person name="Vandervalk B.P."/>
            <person name="Kucuk E."/>
            <person name="Khan H."/>
            <person name="Gibb E.A."/>
            <person name="Pandoh P."/>
            <person name="Kirk H."/>
            <person name="Zhao Y."/>
            <person name="Jones M."/>
            <person name="Mungall A.J."/>
            <person name="Coope R."/>
            <person name="Pleasance S."/>
            <person name="Moore R.A."/>
            <person name="Holt R.A."/>
            <person name="Round J.M."/>
            <person name="Ohora S."/>
            <person name="Walle B.V."/>
            <person name="Veldhoen N."/>
            <person name="Helbing C.C."/>
            <person name="Birol I."/>
        </authorList>
    </citation>
    <scope>NUCLEOTIDE SEQUENCE [LARGE SCALE GENOMIC DNA]</scope>
</reference>
<dbReference type="PROSITE" id="PS51406">
    <property type="entry name" value="FIBRINOGEN_C_2"/>
    <property type="match status" value="1"/>
</dbReference>
<protein>
    <recommendedName>
        <fullName evidence="1">Fibrinogen C-terminal domain-containing protein</fullName>
    </recommendedName>
</protein>
<dbReference type="InterPro" id="IPR050373">
    <property type="entry name" value="Fibrinogen_C-term_domain"/>
</dbReference>
<dbReference type="EMBL" id="KV924045">
    <property type="protein sequence ID" value="PIO38891.1"/>
    <property type="molecule type" value="Genomic_DNA"/>
</dbReference>
<keyword evidence="3" id="KW-1185">Reference proteome</keyword>
<dbReference type="Gene3D" id="3.90.215.10">
    <property type="entry name" value="Gamma Fibrinogen, chain A, domain 1"/>
    <property type="match status" value="1"/>
</dbReference>
<dbReference type="Proteomes" id="UP000228934">
    <property type="component" value="Unassembled WGS sequence"/>
</dbReference>
<dbReference type="Pfam" id="PF00147">
    <property type="entry name" value="Fibrinogen_C"/>
    <property type="match status" value="1"/>
</dbReference>
<dbReference type="AlphaFoldDB" id="A0A2G9SHK4"/>
<dbReference type="SUPFAM" id="SSF56496">
    <property type="entry name" value="Fibrinogen C-terminal domain-like"/>
    <property type="match status" value="1"/>
</dbReference>
<organism evidence="2 3">
    <name type="scientific">Aquarana catesbeiana</name>
    <name type="common">American bullfrog</name>
    <name type="synonym">Rana catesbeiana</name>
    <dbReference type="NCBI Taxonomy" id="8400"/>
    <lineage>
        <taxon>Eukaryota</taxon>
        <taxon>Metazoa</taxon>
        <taxon>Chordata</taxon>
        <taxon>Craniata</taxon>
        <taxon>Vertebrata</taxon>
        <taxon>Euteleostomi</taxon>
        <taxon>Amphibia</taxon>
        <taxon>Batrachia</taxon>
        <taxon>Anura</taxon>
        <taxon>Neobatrachia</taxon>
        <taxon>Ranoidea</taxon>
        <taxon>Ranidae</taxon>
        <taxon>Aquarana</taxon>
    </lineage>
</organism>
<accession>A0A2G9SHK4</accession>
<dbReference type="OrthoDB" id="7735550at2759"/>
<dbReference type="InterPro" id="IPR014716">
    <property type="entry name" value="Fibrinogen_a/b/g_C_1"/>
</dbReference>
<dbReference type="InterPro" id="IPR036056">
    <property type="entry name" value="Fibrinogen-like_C"/>
</dbReference>
<feature type="domain" description="Fibrinogen C-terminal" evidence="1">
    <location>
        <begin position="52"/>
        <end position="233"/>
    </location>
</feature>
<proteinExistence type="predicted"/>
<evidence type="ECO:0000259" key="1">
    <source>
        <dbReference type="PROSITE" id="PS51406"/>
    </source>
</evidence>
<evidence type="ECO:0000313" key="2">
    <source>
        <dbReference type="EMBL" id="PIO38891.1"/>
    </source>
</evidence>
<dbReference type="GO" id="GO:0005615">
    <property type="term" value="C:extracellular space"/>
    <property type="evidence" value="ECO:0007669"/>
    <property type="project" value="TreeGrafter"/>
</dbReference>
<name>A0A2G9SHK4_AQUCT</name>